<dbReference type="EMBL" id="VSFG01000014">
    <property type="protein sequence ID" value="TYB39295.1"/>
    <property type="molecule type" value="Genomic_DNA"/>
</dbReference>
<keyword evidence="4" id="KW-1185">Reference proteome</keyword>
<evidence type="ECO:0000313" key="3">
    <source>
        <dbReference type="EMBL" id="TYB39295.1"/>
    </source>
</evidence>
<dbReference type="STRING" id="1220554.GCA_001552135_04548"/>
<dbReference type="SUPFAM" id="SSF53300">
    <property type="entry name" value="vWA-like"/>
    <property type="match status" value="1"/>
</dbReference>
<dbReference type="InterPro" id="IPR036465">
    <property type="entry name" value="vWFA_dom_sf"/>
</dbReference>
<proteinExistence type="predicted"/>
<dbReference type="SMART" id="SM00327">
    <property type="entry name" value="VWA"/>
    <property type="match status" value="1"/>
</dbReference>
<evidence type="ECO:0000256" key="1">
    <source>
        <dbReference type="SAM" id="MobiDB-lite"/>
    </source>
</evidence>
<dbReference type="AlphaFoldDB" id="A0A5D0N560"/>
<dbReference type="RefSeq" id="WP_067894593.1">
    <property type="nucleotide sequence ID" value="NZ_VSFG01000014.1"/>
</dbReference>
<organism evidence="3 4">
    <name type="scientific">Actinomadura chibensis</name>
    <dbReference type="NCBI Taxonomy" id="392828"/>
    <lineage>
        <taxon>Bacteria</taxon>
        <taxon>Bacillati</taxon>
        <taxon>Actinomycetota</taxon>
        <taxon>Actinomycetes</taxon>
        <taxon>Streptosporangiales</taxon>
        <taxon>Thermomonosporaceae</taxon>
        <taxon>Actinomadura</taxon>
    </lineage>
</organism>
<feature type="domain" description="VWFA" evidence="2">
    <location>
        <begin position="324"/>
        <end position="524"/>
    </location>
</feature>
<protein>
    <submittedName>
        <fullName evidence="3">VWA domain-containing protein</fullName>
    </submittedName>
</protein>
<comment type="caution">
    <text evidence="3">The sequence shown here is derived from an EMBL/GenBank/DDBJ whole genome shotgun (WGS) entry which is preliminary data.</text>
</comment>
<accession>A0A5D0N560</accession>
<dbReference type="InterPro" id="IPR002035">
    <property type="entry name" value="VWF_A"/>
</dbReference>
<evidence type="ECO:0000259" key="2">
    <source>
        <dbReference type="PROSITE" id="PS50234"/>
    </source>
</evidence>
<evidence type="ECO:0000313" key="4">
    <source>
        <dbReference type="Proteomes" id="UP000323380"/>
    </source>
</evidence>
<name>A0A5D0N560_9ACTN</name>
<sequence length="529" mass="56229">MNGRSPGRRLVPILAAAAGVLVLTGIGAYAFAEIAGCASEDRITLDVAVAPELLPALDAAARRFDRSSGTCARVRLQGADPAAVSTLLSGRGEGKRPDAWIPDSTFWTAFAKPSYTGRSVARSPIVLATAAPTDPSWKLLLGPAAAAVSERPPAGPAGPRPQVPDPTRSATGLAALLMADRLLAVVPDGRAVFTGLVRAVRETTAPTVDEALGAKDAVEGGAVVVASEQAVFEHNRRSLGPRAYGGVPNEGTLSLDYPFTVVTRDGGRASAARKLERVLLARDTREDLRKAGFDPDDQEGSRPPGAADVRRVAEAYARLSLPTRLLVLFDVSGSMGERVAPGLDRLQATAHVGQTGLQLLADDSELGVWEFSTRLRGSRDWAERVPIAPLGNRVGSVTQRQRILSDLGALKVRRNGDTGLYESLLAAFREMKRSYKPEMVNTVLVFTDGRNDDKGGPSFAQTLADLGAEYDPTQPVQVILQGFGDDVDVNLLRRLAEATHGVVQVARTPEESKRLLLEAMSRRVCTPNC</sequence>
<reference evidence="3 4" key="1">
    <citation type="submission" date="2019-08" db="EMBL/GenBank/DDBJ databases">
        <title>Actinomadura sp. nov. CYP1-5 isolated from mountain soil.</title>
        <authorList>
            <person name="Songsumanus A."/>
            <person name="Kuncharoen N."/>
            <person name="Kudo T."/>
            <person name="Yuki M."/>
            <person name="Igarashi Y."/>
            <person name="Tanasupawat S."/>
        </authorList>
    </citation>
    <scope>NUCLEOTIDE SEQUENCE [LARGE SCALE GENOMIC DNA]</scope>
    <source>
        <strain evidence="3 4">JCM 14158</strain>
    </source>
</reference>
<gene>
    <name evidence="3" type="ORF">FXF69_40000</name>
</gene>
<feature type="compositionally biased region" description="Pro residues" evidence="1">
    <location>
        <begin position="153"/>
        <end position="164"/>
    </location>
</feature>
<feature type="region of interest" description="Disordered" evidence="1">
    <location>
        <begin position="148"/>
        <end position="168"/>
    </location>
</feature>
<dbReference type="Pfam" id="PF13531">
    <property type="entry name" value="SBP_bac_11"/>
    <property type="match status" value="1"/>
</dbReference>
<dbReference type="Gene3D" id="3.40.50.410">
    <property type="entry name" value="von Willebrand factor, type A domain"/>
    <property type="match status" value="1"/>
</dbReference>
<dbReference type="Proteomes" id="UP000323380">
    <property type="component" value="Unassembled WGS sequence"/>
</dbReference>
<dbReference type="PROSITE" id="PS50234">
    <property type="entry name" value="VWFA"/>
    <property type="match status" value="1"/>
</dbReference>